<evidence type="ECO:0000256" key="1">
    <source>
        <dbReference type="ARBA" id="ARBA00011975"/>
    </source>
</evidence>
<evidence type="ECO:0000256" key="8">
    <source>
        <dbReference type="RuleBase" id="RU000416"/>
    </source>
</evidence>
<dbReference type="RefSeq" id="WP_170013602.1">
    <property type="nucleotide sequence ID" value="NZ_JABCRE010000003.1"/>
</dbReference>
<dbReference type="GO" id="GO:0003886">
    <property type="term" value="F:DNA (cytosine-5-)-methyltransferase activity"/>
    <property type="evidence" value="ECO:0007669"/>
    <property type="project" value="UniProtKB-EC"/>
</dbReference>
<sequence>MPSFYEFFSGGGMARAGLGRNWKCLFANDNDPAKADIYEANWGADSLDRRDVAEIGVADLWGIADLAWASFPCQDLSLAGNGAGLSGNRSSAFWQFWSLIADKARNNEHPKIIVLENVMGAVTSHHGNDFRSICESLHEAGYRLGALMLDASAFLPQSRRRLFIVGVRADLKLPEELYAESAVANLHTKSIIDAVDKLEGAVRKSWIWWAALPSASKRHDLADYVGTINDPNDWHSADQTRRLIELMDDNNREKLSRAQKDKLPQIGALYKRMRKDTKGCSIQRAEIRFDGLVGCLRVPLGGSSKQTLIFVDRSKVRTRLLTPLESAKLMGLASDFVLPESATETYHLTGDGVAVPVVSFIRDEVIQPILQANETSHDPVGLIPSDSQKGGFTPELA</sequence>
<name>A0A848QQA1_9SPHN</name>
<comment type="similarity">
    <text evidence="7 8">Belongs to the class I-like SAM-binding methyltransferase superfamily. C5-methyltransferase family.</text>
</comment>
<dbReference type="EMBL" id="JABCRE010000003">
    <property type="protein sequence ID" value="NMW32757.1"/>
    <property type="molecule type" value="Genomic_DNA"/>
</dbReference>
<keyword evidence="5" id="KW-0680">Restriction system</keyword>
<keyword evidence="2 7" id="KW-0489">Methyltransferase</keyword>
<evidence type="ECO:0000256" key="6">
    <source>
        <dbReference type="ARBA" id="ARBA00047422"/>
    </source>
</evidence>
<accession>A0A848QQA1</accession>
<evidence type="ECO:0000256" key="3">
    <source>
        <dbReference type="ARBA" id="ARBA00022679"/>
    </source>
</evidence>
<evidence type="ECO:0000256" key="2">
    <source>
        <dbReference type="ARBA" id="ARBA00022603"/>
    </source>
</evidence>
<evidence type="ECO:0000256" key="5">
    <source>
        <dbReference type="ARBA" id="ARBA00022747"/>
    </source>
</evidence>
<feature type="region of interest" description="Disordered" evidence="9">
    <location>
        <begin position="377"/>
        <end position="397"/>
    </location>
</feature>
<dbReference type="Proteomes" id="UP000561181">
    <property type="component" value="Unassembled WGS sequence"/>
</dbReference>
<dbReference type="PANTHER" id="PTHR46098:SF1">
    <property type="entry name" value="TRNA (CYTOSINE(38)-C(5))-METHYLTRANSFERASE"/>
    <property type="match status" value="1"/>
</dbReference>
<dbReference type="PROSITE" id="PS51679">
    <property type="entry name" value="SAM_MT_C5"/>
    <property type="match status" value="1"/>
</dbReference>
<comment type="catalytic activity">
    <reaction evidence="6">
        <text>a 2'-deoxycytidine in DNA + S-adenosyl-L-methionine = a 5-methyl-2'-deoxycytidine in DNA + S-adenosyl-L-homocysteine + H(+)</text>
        <dbReference type="Rhea" id="RHEA:13681"/>
        <dbReference type="Rhea" id="RHEA-COMP:11369"/>
        <dbReference type="Rhea" id="RHEA-COMP:11370"/>
        <dbReference type="ChEBI" id="CHEBI:15378"/>
        <dbReference type="ChEBI" id="CHEBI:57856"/>
        <dbReference type="ChEBI" id="CHEBI:59789"/>
        <dbReference type="ChEBI" id="CHEBI:85452"/>
        <dbReference type="ChEBI" id="CHEBI:85454"/>
        <dbReference type="EC" id="2.1.1.37"/>
    </reaction>
</comment>
<dbReference type="Pfam" id="PF00145">
    <property type="entry name" value="DNA_methylase"/>
    <property type="match status" value="1"/>
</dbReference>
<proteinExistence type="inferred from homology"/>
<dbReference type="PANTHER" id="PTHR46098">
    <property type="entry name" value="TRNA (CYTOSINE(38)-C(5))-METHYLTRANSFERASE"/>
    <property type="match status" value="1"/>
</dbReference>
<evidence type="ECO:0000313" key="10">
    <source>
        <dbReference type="EMBL" id="NMW32757.1"/>
    </source>
</evidence>
<reference evidence="10 11" key="1">
    <citation type="submission" date="2020-04" db="EMBL/GenBank/DDBJ databases">
        <authorList>
            <person name="Liu A."/>
        </authorList>
    </citation>
    <scope>NUCLEOTIDE SEQUENCE [LARGE SCALE GENOMIC DNA]</scope>
    <source>
        <strain evidence="10 11">RZ02</strain>
    </source>
</reference>
<evidence type="ECO:0000256" key="9">
    <source>
        <dbReference type="SAM" id="MobiDB-lite"/>
    </source>
</evidence>
<evidence type="ECO:0000256" key="7">
    <source>
        <dbReference type="PROSITE-ProRule" id="PRU01016"/>
    </source>
</evidence>
<dbReference type="PRINTS" id="PR00105">
    <property type="entry name" value="C5METTRFRASE"/>
</dbReference>
<dbReference type="GO" id="GO:0009307">
    <property type="term" value="P:DNA restriction-modification system"/>
    <property type="evidence" value="ECO:0007669"/>
    <property type="project" value="UniProtKB-KW"/>
</dbReference>
<dbReference type="EC" id="2.1.1.37" evidence="1"/>
<dbReference type="Gene3D" id="3.40.50.150">
    <property type="entry name" value="Vaccinia Virus protein VP39"/>
    <property type="match status" value="1"/>
</dbReference>
<dbReference type="SUPFAM" id="SSF53335">
    <property type="entry name" value="S-adenosyl-L-methionine-dependent methyltransferases"/>
    <property type="match status" value="1"/>
</dbReference>
<organism evidence="10 11">
    <name type="scientific">Pontixanthobacter rizhaonensis</name>
    <dbReference type="NCBI Taxonomy" id="2730337"/>
    <lineage>
        <taxon>Bacteria</taxon>
        <taxon>Pseudomonadati</taxon>
        <taxon>Pseudomonadota</taxon>
        <taxon>Alphaproteobacteria</taxon>
        <taxon>Sphingomonadales</taxon>
        <taxon>Erythrobacteraceae</taxon>
        <taxon>Pontixanthobacter</taxon>
    </lineage>
</organism>
<feature type="active site" evidence="7">
    <location>
        <position position="73"/>
    </location>
</feature>
<keyword evidence="11" id="KW-1185">Reference proteome</keyword>
<dbReference type="InterPro" id="IPR050750">
    <property type="entry name" value="C5-MTase"/>
</dbReference>
<comment type="caution">
    <text evidence="10">The sequence shown here is derived from an EMBL/GenBank/DDBJ whole genome shotgun (WGS) entry which is preliminary data.</text>
</comment>
<keyword evidence="3 7" id="KW-0808">Transferase</keyword>
<gene>
    <name evidence="10" type="ORF">HKD42_11855</name>
</gene>
<dbReference type="GO" id="GO:0032259">
    <property type="term" value="P:methylation"/>
    <property type="evidence" value="ECO:0007669"/>
    <property type="project" value="UniProtKB-KW"/>
</dbReference>
<dbReference type="InterPro" id="IPR029063">
    <property type="entry name" value="SAM-dependent_MTases_sf"/>
</dbReference>
<keyword evidence="4 7" id="KW-0949">S-adenosyl-L-methionine</keyword>
<protein>
    <recommendedName>
        <fullName evidence="1">DNA (cytosine-5-)-methyltransferase</fullName>
        <ecNumber evidence="1">2.1.1.37</ecNumber>
    </recommendedName>
</protein>
<evidence type="ECO:0000256" key="4">
    <source>
        <dbReference type="ARBA" id="ARBA00022691"/>
    </source>
</evidence>
<evidence type="ECO:0000313" key="11">
    <source>
        <dbReference type="Proteomes" id="UP000561181"/>
    </source>
</evidence>
<dbReference type="InterPro" id="IPR001525">
    <property type="entry name" value="C5_MeTfrase"/>
</dbReference>
<dbReference type="NCBIfam" id="TIGR00675">
    <property type="entry name" value="dcm"/>
    <property type="match status" value="1"/>
</dbReference>
<dbReference type="AlphaFoldDB" id="A0A848QQA1"/>